<protein>
    <submittedName>
        <fullName evidence="2">Uncharacterized protein</fullName>
    </submittedName>
</protein>
<gene>
    <name evidence="2" type="ORF">DVK85_04545</name>
</gene>
<dbReference type="AlphaFoldDB" id="A0A345HAC7"/>
<sequence length="467" mass="53928">MRKILLYCALLFVGYIGNAAEGFTYTLTANLKVESTHSFNLVTGASFHVVIAKNRDTHKHDVIPFFADASGSVKQLNIKSYEDEPKFKSCHINNGNIILTAYDNETLRIIDYEISTDTAYNKVIEDFTEPIAFFSDDNNTILLRQAYKGDGLIIEKIKNSTEITSVPVTITDEIEKVLKSLKRQRIDQINTQEYVKNGSLNSARIYYENNTIIITHDDKANHTTKTISINSTTGSADFKTFKVLDEKHKQLTSFVKENMIFVMNSSKKSMDINAFELNSGEKKTSYNLTNDLIQYFDEVDMDVATYLKKAHKNNIRTTLTVNKSGENYSLRVDAVNTKTYNYNWWFDNMWFMRIQMQQQQLMMQNHMWMIQNQMRGPNADFTTLPLYTKETNFSFIIALNSDMKLIDKTEVDKADYPEIDKKELTKQFSENKKIKHFSASFNNTAIRYVYLAKDSNEIVIDNIAYNL</sequence>
<dbReference type="Proteomes" id="UP000253951">
    <property type="component" value="Chromosome"/>
</dbReference>
<evidence type="ECO:0000256" key="1">
    <source>
        <dbReference type="SAM" id="SignalP"/>
    </source>
</evidence>
<dbReference type="RefSeq" id="WP_114677298.1">
    <property type="nucleotide sequence ID" value="NZ_CP031188.1"/>
</dbReference>
<evidence type="ECO:0000313" key="2">
    <source>
        <dbReference type="EMBL" id="AXG73537.1"/>
    </source>
</evidence>
<evidence type="ECO:0000313" key="3">
    <source>
        <dbReference type="Proteomes" id="UP000253951"/>
    </source>
</evidence>
<accession>A0A345HAC7</accession>
<name>A0A345HAC7_9FLAO</name>
<dbReference type="EMBL" id="CP031188">
    <property type="protein sequence ID" value="AXG73537.1"/>
    <property type="molecule type" value="Genomic_DNA"/>
</dbReference>
<proteinExistence type="predicted"/>
<reference evidence="2 3" key="1">
    <citation type="submission" date="2018-07" db="EMBL/GenBank/DDBJ databases">
        <title>Complete genome sequence of Flavobacterium arcticum type strain SM1502T.</title>
        <authorList>
            <person name="Li Y."/>
            <person name="Li D.-D."/>
        </authorList>
    </citation>
    <scope>NUCLEOTIDE SEQUENCE [LARGE SCALE GENOMIC DNA]</scope>
    <source>
        <strain evidence="2 3">SM1502</strain>
    </source>
</reference>
<keyword evidence="1" id="KW-0732">Signal</keyword>
<dbReference type="KEGG" id="fat:DVK85_04545"/>
<feature type="chain" id="PRO_5016667543" evidence="1">
    <location>
        <begin position="20"/>
        <end position="467"/>
    </location>
</feature>
<keyword evidence="3" id="KW-1185">Reference proteome</keyword>
<organism evidence="2 3">
    <name type="scientific">Flavobacterium arcticum</name>
    <dbReference type="NCBI Taxonomy" id="1784713"/>
    <lineage>
        <taxon>Bacteria</taxon>
        <taxon>Pseudomonadati</taxon>
        <taxon>Bacteroidota</taxon>
        <taxon>Flavobacteriia</taxon>
        <taxon>Flavobacteriales</taxon>
        <taxon>Flavobacteriaceae</taxon>
        <taxon>Flavobacterium</taxon>
    </lineage>
</organism>
<feature type="signal peptide" evidence="1">
    <location>
        <begin position="1"/>
        <end position="19"/>
    </location>
</feature>